<dbReference type="Proteomes" id="UP000483820">
    <property type="component" value="Chromosome V"/>
</dbReference>
<keyword evidence="3" id="KW-0862">Zinc</keyword>
<feature type="compositionally biased region" description="Low complexity" evidence="7">
    <location>
        <begin position="723"/>
        <end position="748"/>
    </location>
</feature>
<feature type="compositionally biased region" description="Polar residues" evidence="7">
    <location>
        <begin position="1282"/>
        <end position="1291"/>
    </location>
</feature>
<comment type="catalytic activity">
    <reaction evidence="4">
        <text>L-threonyl-[protein] + ATP = O-phospho-L-threonyl-[protein] + ADP + H(+)</text>
        <dbReference type="Rhea" id="RHEA:46608"/>
        <dbReference type="Rhea" id="RHEA-COMP:11060"/>
        <dbReference type="Rhea" id="RHEA-COMP:11605"/>
        <dbReference type="ChEBI" id="CHEBI:15378"/>
        <dbReference type="ChEBI" id="CHEBI:30013"/>
        <dbReference type="ChEBI" id="CHEBI:30616"/>
        <dbReference type="ChEBI" id="CHEBI:61977"/>
        <dbReference type="ChEBI" id="CHEBI:456216"/>
        <dbReference type="EC" id="2.7.11.1"/>
    </reaction>
</comment>
<feature type="compositionally biased region" description="Polar residues" evidence="7">
    <location>
        <begin position="749"/>
        <end position="758"/>
    </location>
</feature>
<keyword evidence="1" id="KW-0597">Phosphoprotein</keyword>
<dbReference type="Pfam" id="PF00780">
    <property type="entry name" value="CNH"/>
    <property type="match status" value="1"/>
</dbReference>
<feature type="compositionally biased region" description="Polar residues" evidence="7">
    <location>
        <begin position="1"/>
        <end position="15"/>
    </location>
</feature>
<keyword evidence="6" id="KW-0175">Coiled coil</keyword>
<dbReference type="SUPFAM" id="SSF50729">
    <property type="entry name" value="PH domain-like"/>
    <property type="match status" value="1"/>
</dbReference>
<feature type="region of interest" description="Disordered" evidence="7">
    <location>
        <begin position="718"/>
        <end position="760"/>
    </location>
</feature>
<proteinExistence type="predicted"/>
<evidence type="ECO:0000256" key="1">
    <source>
        <dbReference type="ARBA" id="ARBA00022553"/>
    </source>
</evidence>
<feature type="domain" description="CNH" evidence="9">
    <location>
        <begin position="972"/>
        <end position="1240"/>
    </location>
</feature>
<dbReference type="GeneID" id="9820233"/>
<dbReference type="GO" id="GO:0031032">
    <property type="term" value="P:actomyosin structure organization"/>
    <property type="evidence" value="ECO:0007669"/>
    <property type="project" value="TreeGrafter"/>
</dbReference>
<gene>
    <name evidence="10" type="ORF">GCK72_020377</name>
</gene>
<feature type="coiled-coil region" evidence="6">
    <location>
        <begin position="44"/>
        <end position="71"/>
    </location>
</feature>
<dbReference type="GO" id="GO:0005856">
    <property type="term" value="C:cytoskeleton"/>
    <property type="evidence" value="ECO:0007669"/>
    <property type="project" value="TreeGrafter"/>
</dbReference>
<dbReference type="SUPFAM" id="SSF57889">
    <property type="entry name" value="Cysteine-rich domain"/>
    <property type="match status" value="1"/>
</dbReference>
<dbReference type="PANTHER" id="PTHR22988">
    <property type="entry name" value="MYOTONIC DYSTROPHY S/T KINASE-RELATED"/>
    <property type="match status" value="1"/>
</dbReference>
<dbReference type="GO" id="GO:0046872">
    <property type="term" value="F:metal ion binding"/>
    <property type="evidence" value="ECO:0007669"/>
    <property type="project" value="UniProtKB-KW"/>
</dbReference>
<dbReference type="GO" id="GO:0004674">
    <property type="term" value="F:protein serine/threonine kinase activity"/>
    <property type="evidence" value="ECO:0007669"/>
    <property type="project" value="UniProtKB-EC"/>
</dbReference>
<organism evidence="10 11">
    <name type="scientific">Caenorhabditis remanei</name>
    <name type="common">Caenorhabditis vulgaris</name>
    <dbReference type="NCBI Taxonomy" id="31234"/>
    <lineage>
        <taxon>Eukaryota</taxon>
        <taxon>Metazoa</taxon>
        <taxon>Ecdysozoa</taxon>
        <taxon>Nematoda</taxon>
        <taxon>Chromadorea</taxon>
        <taxon>Rhabditida</taxon>
        <taxon>Rhabditina</taxon>
        <taxon>Rhabditomorpha</taxon>
        <taxon>Rhabditoidea</taxon>
        <taxon>Rhabditidae</taxon>
        <taxon>Peloderinae</taxon>
        <taxon>Caenorhabditis</taxon>
    </lineage>
</organism>
<sequence>MCDSVYTTPQSVTSKKTPRRRAISPRTSRYSSPFQVVDLSNETQEELKNRLLESENVIQELRAERDALQGTLVDKAGLNESVIIERSNRVSTQETRIYRRDMTVLEDDLKQKQSQIRILQDKCSALEVEKQRMAEALKMTEDDKKENEEQLNSLRNRIHELEKDKLSKTDEIYQMNGELRRMTERLKGLSEEYNRTMAESSNEKRALGEKLEKFRNQLKESDRKSLEVNREQENTQKVLSEVRQLSDRLEYLTPVRKDPKKKEREEFIQLSAKVIEETMSDLKMKNARLEKELLAKKELVNSTKEELEALKQQMKAAMGDSDQATKFLQDDNMKLTRQKADIRCDLLEARRELTGFDKKREELEKQRDEALSEVKRISELKKNVEKEMESLTTLAAERELKIEELQTKMAGLEVIKREHDSMKSELSKTHEKLNQLGKHLVMADQQCSHFKALKETAEGSRRRAIEQCNDMVVRIRGLEAQLENQRKVEQELEMLRAENSRQAQKIDYMKEEIQEVHLDYRQELSTIAQKKGEEKRNEEDAEHLRLTLSKRDSELRSAKKTIEEVKADNQKVQQILEEVRRQQDKILEENVRLRKGMADALEKIEEFKRNWQNSMDKCERLERENADFEMKMNKMEEDLAEKSQQVTESEETIAYLHTQINAKQQNKQPKLGRRSTLLSTVSEMDTTVYMREAEEVRALEEQRQALMSNLAEKRRLLADSKKSQSTANTTTVVTSTTTSTEITKTSQSASELSHNRQGTMRHDIPHKWKEYRHLGVLSIKCSLCFVGIPTLGKARKCVHCDVHVHASCAPRVNNTCGMPVQCATYYQENNTNVSAVSEGRMNGWLRVYQDDMPGSTWIASWAMMDLTRIAFYTNDGADLDKPFLWIDLNQEQWVLRTGQEMPVDCDDSMRASNVLMIKMPRRSLYILAPSQPAAGRWAECLQTAQRKRMMLNSKPSSIAEFSCLLVLNSPNNLKIFKAVTIEDWILFATQTGLFFTSISQPRNPMRIAGPMSVTCLEIMSEINTVAMVVNKHRQLAVIPMDSLTLAMQSTQPSIRPEILPEFGHVHTIKYHQQAGGTGQRYLVISDDTHLYIRKYNATRDIFSQFAKINVPEPVTFVESAPHGIIYASDTFYYVPLDGNSTTPRQLTIPRNDYPVSAQLISSNEVLLAFQNHGVFVNLYGEMTRKSTIEWEKMPMEFIYTTPFLYIVHDDSIEILEVSESSEETVLDEREVFECVNAHIIGRQYQGVLISVSSKDSTEVHRFSTTTGHAKQRNMAKRRGASPGNTLKRTKN</sequence>
<feature type="coiled-coil region" evidence="6">
    <location>
        <begin position="475"/>
        <end position="512"/>
    </location>
</feature>
<evidence type="ECO:0000259" key="8">
    <source>
        <dbReference type="PROSITE" id="PS50081"/>
    </source>
</evidence>
<dbReference type="InterPro" id="IPR001180">
    <property type="entry name" value="CNH_dom"/>
</dbReference>
<evidence type="ECO:0000256" key="4">
    <source>
        <dbReference type="ARBA" id="ARBA00047899"/>
    </source>
</evidence>
<dbReference type="InterPro" id="IPR002219">
    <property type="entry name" value="PKC_DAG/PE"/>
</dbReference>
<dbReference type="SMART" id="SM00036">
    <property type="entry name" value="CNH"/>
    <property type="match status" value="1"/>
</dbReference>
<dbReference type="PANTHER" id="PTHR22988:SF71">
    <property type="entry name" value="CITRON RHO-INTERACTING KINASE"/>
    <property type="match status" value="1"/>
</dbReference>
<reference evidence="10 11" key="1">
    <citation type="submission" date="2019-12" db="EMBL/GenBank/DDBJ databases">
        <title>Chromosome-level assembly of the Caenorhabditis remanei genome.</title>
        <authorList>
            <person name="Teterina A.A."/>
            <person name="Willis J.H."/>
            <person name="Phillips P.C."/>
        </authorList>
    </citation>
    <scope>NUCLEOTIDE SEQUENCE [LARGE SCALE GENOMIC DNA]</scope>
    <source>
        <strain evidence="10 11">PX506</strain>
        <tissue evidence="10">Whole organism</tissue>
    </source>
</reference>
<name>A0A6A5GFC8_CAERE</name>
<evidence type="ECO:0000256" key="6">
    <source>
        <dbReference type="SAM" id="Coils"/>
    </source>
</evidence>
<feature type="coiled-coil region" evidence="6">
    <location>
        <begin position="689"/>
        <end position="716"/>
    </location>
</feature>
<dbReference type="EMBL" id="WUAV01000005">
    <property type="protein sequence ID" value="KAF1753820.1"/>
    <property type="molecule type" value="Genomic_DNA"/>
</dbReference>
<dbReference type="GO" id="GO:0005737">
    <property type="term" value="C:cytoplasm"/>
    <property type="evidence" value="ECO:0007669"/>
    <property type="project" value="TreeGrafter"/>
</dbReference>
<comment type="caution">
    <text evidence="10">The sequence shown here is derived from an EMBL/GenBank/DDBJ whole genome shotgun (WGS) entry which is preliminary data.</text>
</comment>
<evidence type="ECO:0000259" key="9">
    <source>
        <dbReference type="PROSITE" id="PS50219"/>
    </source>
</evidence>
<dbReference type="InterPro" id="IPR046349">
    <property type="entry name" value="C1-like_sf"/>
</dbReference>
<feature type="compositionally biased region" description="Basic residues" evidence="7">
    <location>
        <begin position="1269"/>
        <end position="1279"/>
    </location>
</feature>
<protein>
    <recommendedName>
        <fullName evidence="12">Phorbol-ester/DAG-type domain-containing protein</fullName>
    </recommendedName>
</protein>
<dbReference type="PROSITE" id="PS50219">
    <property type="entry name" value="CNH"/>
    <property type="match status" value="1"/>
</dbReference>
<feature type="region of interest" description="Disordered" evidence="7">
    <location>
        <begin position="1"/>
        <end position="29"/>
    </location>
</feature>
<feature type="region of interest" description="Disordered" evidence="7">
    <location>
        <begin position="1263"/>
        <end position="1291"/>
    </location>
</feature>
<dbReference type="CTD" id="9820233"/>
<evidence type="ECO:0000313" key="10">
    <source>
        <dbReference type="EMBL" id="KAF1753820.1"/>
    </source>
</evidence>
<dbReference type="SMART" id="SM00109">
    <property type="entry name" value="C1"/>
    <property type="match status" value="1"/>
</dbReference>
<evidence type="ECO:0000256" key="3">
    <source>
        <dbReference type="ARBA" id="ARBA00022833"/>
    </source>
</evidence>
<feature type="domain" description="Phorbol-ester/DAG-type" evidence="8">
    <location>
        <begin position="765"/>
        <end position="816"/>
    </location>
</feature>
<evidence type="ECO:0008006" key="12">
    <source>
        <dbReference type="Google" id="ProtNLM"/>
    </source>
</evidence>
<dbReference type="KEGG" id="crq:GCK72_020377"/>
<keyword evidence="2" id="KW-0479">Metal-binding</keyword>
<feature type="coiled-coil region" evidence="6">
    <location>
        <begin position="555"/>
        <end position="652"/>
    </location>
</feature>
<evidence type="ECO:0000256" key="7">
    <source>
        <dbReference type="SAM" id="MobiDB-lite"/>
    </source>
</evidence>
<accession>A0A6A5GFC8</accession>
<evidence type="ECO:0000313" key="11">
    <source>
        <dbReference type="Proteomes" id="UP000483820"/>
    </source>
</evidence>
<feature type="coiled-coil region" evidence="6">
    <location>
        <begin position="102"/>
        <end position="231"/>
    </location>
</feature>
<dbReference type="InterPro" id="IPR050839">
    <property type="entry name" value="Rho-assoc_Ser/Thr_Kinase"/>
</dbReference>
<dbReference type="RefSeq" id="XP_003116334.2">
    <property type="nucleotide sequence ID" value="XM_003116286.2"/>
</dbReference>
<dbReference type="PROSITE" id="PS50081">
    <property type="entry name" value="ZF_DAG_PE_2"/>
    <property type="match status" value="1"/>
</dbReference>
<evidence type="ECO:0000256" key="5">
    <source>
        <dbReference type="ARBA" id="ARBA00048679"/>
    </source>
</evidence>
<feature type="coiled-coil region" evidence="6">
    <location>
        <begin position="272"/>
        <end position="408"/>
    </location>
</feature>
<evidence type="ECO:0000256" key="2">
    <source>
        <dbReference type="ARBA" id="ARBA00022723"/>
    </source>
</evidence>
<comment type="catalytic activity">
    <reaction evidence="5">
        <text>L-seryl-[protein] + ATP = O-phospho-L-seryl-[protein] + ADP + H(+)</text>
        <dbReference type="Rhea" id="RHEA:17989"/>
        <dbReference type="Rhea" id="RHEA-COMP:9863"/>
        <dbReference type="Rhea" id="RHEA-COMP:11604"/>
        <dbReference type="ChEBI" id="CHEBI:15378"/>
        <dbReference type="ChEBI" id="CHEBI:29999"/>
        <dbReference type="ChEBI" id="CHEBI:30616"/>
        <dbReference type="ChEBI" id="CHEBI:83421"/>
        <dbReference type="ChEBI" id="CHEBI:456216"/>
        <dbReference type="EC" id="2.7.11.1"/>
    </reaction>
</comment>